<name>A0ABM0MA17_SACKO</name>
<organism evidence="1 2">
    <name type="scientific">Saccoglossus kowalevskii</name>
    <name type="common">Acorn worm</name>
    <dbReference type="NCBI Taxonomy" id="10224"/>
    <lineage>
        <taxon>Eukaryota</taxon>
        <taxon>Metazoa</taxon>
        <taxon>Hemichordata</taxon>
        <taxon>Enteropneusta</taxon>
        <taxon>Harrimaniidae</taxon>
        <taxon>Saccoglossus</taxon>
    </lineage>
</organism>
<evidence type="ECO:0000313" key="2">
    <source>
        <dbReference type="RefSeq" id="XP_006816858.1"/>
    </source>
</evidence>
<evidence type="ECO:0000313" key="1">
    <source>
        <dbReference type="Proteomes" id="UP000694865"/>
    </source>
</evidence>
<reference evidence="2" key="1">
    <citation type="submission" date="2025-08" db="UniProtKB">
        <authorList>
            <consortium name="RefSeq"/>
        </authorList>
    </citation>
    <scope>IDENTIFICATION</scope>
    <source>
        <tissue evidence="2">Testes</tissue>
    </source>
</reference>
<dbReference type="Proteomes" id="UP000694865">
    <property type="component" value="Unplaced"/>
</dbReference>
<dbReference type="Pfam" id="PF04488">
    <property type="entry name" value="Gly_transf_sug"/>
    <property type="match status" value="1"/>
</dbReference>
<accession>A0ABM0MA17</accession>
<dbReference type="PANTHER" id="PTHR46830">
    <property type="entry name" value="TRANSFERASE, PUTATIVE-RELATED"/>
    <property type="match status" value="1"/>
</dbReference>
<dbReference type="InterPro" id="IPR029044">
    <property type="entry name" value="Nucleotide-diphossugar_trans"/>
</dbReference>
<proteinExistence type="predicted"/>
<dbReference type="InterPro" id="IPR007577">
    <property type="entry name" value="GlycoTrfase_DXD_sugar-bd_CS"/>
</dbReference>
<dbReference type="PANTHER" id="PTHR46830:SF1">
    <property type="entry name" value="ALPHA-1,4-N-ACETYLGLUCOSAMINYLTRANSFERASE"/>
    <property type="match status" value="1"/>
</dbReference>
<sequence length="239" mass="28273">MQPMRMLFHTDCDPEPTGEWWDEAKMIPILEVVNHETPKTIFGKTILMGNHKSDILRLEVLTQYGGIYLDLDIWVFKSTDHLRYYDYTTNRAGPARLSAGIIFTAKDSKFLRLFHESYRDFDMECYACTPIYGQNELAFKNQELLHVELFKFCKKMDGFQVYDDLYVNPMDWSLPRYAIHFDHWGVTRNQQEFPNPENIKTMDNAAGEVARYIYYGSRRKLTPDSSIPPWYKQSQDIYN</sequence>
<dbReference type="SUPFAM" id="SSF53448">
    <property type="entry name" value="Nucleotide-diphospho-sugar transferases"/>
    <property type="match status" value="1"/>
</dbReference>
<protein>
    <submittedName>
        <fullName evidence="2">Uncharacterized protein LOC100378165</fullName>
    </submittedName>
</protein>
<keyword evidence="1" id="KW-1185">Reference proteome</keyword>
<dbReference type="RefSeq" id="XP_006816858.1">
    <property type="nucleotide sequence ID" value="XM_006816795.1"/>
</dbReference>
<gene>
    <name evidence="2" type="primary">LOC100378165</name>
</gene>
<dbReference type="Gene3D" id="3.90.550.20">
    <property type="match status" value="1"/>
</dbReference>
<dbReference type="GeneID" id="100378165"/>